<accession>A0ABT5J0C5</accession>
<protein>
    <submittedName>
        <fullName evidence="3">DUF945 family protein</fullName>
    </submittedName>
</protein>
<dbReference type="Proteomes" id="UP001219956">
    <property type="component" value="Unassembled WGS sequence"/>
</dbReference>
<feature type="compositionally biased region" description="Low complexity" evidence="1">
    <location>
        <begin position="445"/>
        <end position="466"/>
    </location>
</feature>
<reference evidence="3 4" key="1">
    <citation type="submission" date="2023-01" db="EMBL/GenBank/DDBJ databases">
        <title>Novel species of the genus Vogesella isolated from rivers.</title>
        <authorList>
            <person name="Lu H."/>
        </authorList>
    </citation>
    <scope>NUCLEOTIDE SEQUENCE [LARGE SCALE GENOMIC DNA]</scope>
    <source>
        <strain evidence="3 4">DC21W</strain>
    </source>
</reference>
<keyword evidence="2" id="KW-0732">Signal</keyword>
<dbReference type="InterPro" id="IPR010352">
    <property type="entry name" value="DUF945"/>
</dbReference>
<organism evidence="3 4">
    <name type="scientific">Vogesella aquatica</name>
    <dbReference type="NCBI Taxonomy" id="2984206"/>
    <lineage>
        <taxon>Bacteria</taxon>
        <taxon>Pseudomonadati</taxon>
        <taxon>Pseudomonadota</taxon>
        <taxon>Betaproteobacteria</taxon>
        <taxon>Neisseriales</taxon>
        <taxon>Chromobacteriaceae</taxon>
        <taxon>Vogesella</taxon>
    </lineage>
</organism>
<name>A0ABT5J0C5_9NEIS</name>
<gene>
    <name evidence="3" type="ORF">PQU95_12245</name>
</gene>
<dbReference type="EMBL" id="JAQQLF010000014">
    <property type="protein sequence ID" value="MDC7717980.1"/>
    <property type="molecule type" value="Genomic_DNA"/>
</dbReference>
<feature type="chain" id="PRO_5045210172" evidence="2">
    <location>
        <begin position="24"/>
        <end position="472"/>
    </location>
</feature>
<evidence type="ECO:0000313" key="4">
    <source>
        <dbReference type="Proteomes" id="UP001219956"/>
    </source>
</evidence>
<feature type="signal peptide" evidence="2">
    <location>
        <begin position="1"/>
        <end position="23"/>
    </location>
</feature>
<proteinExistence type="predicted"/>
<evidence type="ECO:0000313" key="3">
    <source>
        <dbReference type="EMBL" id="MDC7717980.1"/>
    </source>
</evidence>
<evidence type="ECO:0000256" key="1">
    <source>
        <dbReference type="SAM" id="MobiDB-lite"/>
    </source>
</evidence>
<feature type="region of interest" description="Disordered" evidence="1">
    <location>
        <begin position="437"/>
        <end position="472"/>
    </location>
</feature>
<sequence length="472" mass="50971">MKPVHLALTAGAVLLATFSGASAYTAWRSHQQLDKLNQAMVQYPLLKVISRSKSYSLWQSEETVSYQLGCDNEINSELFGGTRPGITVRNTVSHNPLSPGVRTDIIWPASWAEPIKQLFGDAQPLSIHTRAGWLGQMETRISSPGFRVEKNGNMLHWKGLEATFQYDLPLQNLQHELILRGSDASDAQGRFKLSTQDLQHKGQYQRSSSGLLLGQETLRFGGMQLSGSQGDTQHSFSAGILETSLQSSEQGGMVALSGKGSWVGLHYNSKPLGDLSGQASLSRLDAKALADYNKQALAQGILQCHFDSQLANPANRALLARILSRSPVFAQVIALANPEGNSTLNIKASLSAPSEAELAGNDAALAKKLALQTLISWPQILPERWINDFAPEAQRDMLVQSYRSMVSQMLAAGSLQQAGALLQTRFELADGKLLQNGKPYQPQRAPALAASAPAAAPLDPAMPVAPDEALSQ</sequence>
<evidence type="ECO:0000256" key="2">
    <source>
        <dbReference type="SAM" id="SignalP"/>
    </source>
</evidence>
<dbReference type="RefSeq" id="WP_272752286.1">
    <property type="nucleotide sequence ID" value="NZ_JAQQLF010000014.1"/>
</dbReference>
<comment type="caution">
    <text evidence="3">The sequence shown here is derived from an EMBL/GenBank/DDBJ whole genome shotgun (WGS) entry which is preliminary data.</text>
</comment>
<dbReference type="Pfam" id="PF06097">
    <property type="entry name" value="DUF945"/>
    <property type="match status" value="1"/>
</dbReference>
<keyword evidence="4" id="KW-1185">Reference proteome</keyword>